<dbReference type="EMBL" id="AMZH03027825">
    <property type="protein sequence ID" value="RRT33974.1"/>
    <property type="molecule type" value="Genomic_DNA"/>
</dbReference>
<feature type="compositionally biased region" description="Basic and acidic residues" evidence="1">
    <location>
        <begin position="102"/>
        <end position="112"/>
    </location>
</feature>
<reference evidence="2 3" key="1">
    <citation type="journal article" date="2014" name="Agronomy (Basel)">
        <title>A Draft Genome Sequence for Ensete ventricosum, the Drought-Tolerant Tree Against Hunger.</title>
        <authorList>
            <person name="Harrison J."/>
            <person name="Moore K.A."/>
            <person name="Paszkiewicz K."/>
            <person name="Jones T."/>
            <person name="Grant M."/>
            <person name="Ambacheew D."/>
            <person name="Muzemil S."/>
            <person name="Studholme D.J."/>
        </authorList>
    </citation>
    <scope>NUCLEOTIDE SEQUENCE [LARGE SCALE GENOMIC DNA]</scope>
</reference>
<evidence type="ECO:0000313" key="2">
    <source>
        <dbReference type="EMBL" id="RRT33974.1"/>
    </source>
</evidence>
<name>A0A426X3C1_ENSVE</name>
<sequence length="152" mass="16576">MKNLLGRELKSRPHFLDFSAAQSADNCKSAAGDKFSSSTASHGQRHNPISHPSPLPASNPEPPQPEELSTAHDGGGGRRQDQPTPAPGRWKPCPAPSTWKPRSPDQRIIDPMRRRKKRQDLFPGGGGFGGILGRAWLSREVGGEQKEETRAQ</sequence>
<evidence type="ECO:0000256" key="1">
    <source>
        <dbReference type="SAM" id="MobiDB-lite"/>
    </source>
</evidence>
<dbReference type="AlphaFoldDB" id="A0A426X3C1"/>
<proteinExistence type="predicted"/>
<organism evidence="2 3">
    <name type="scientific">Ensete ventricosum</name>
    <name type="common">Abyssinian banana</name>
    <name type="synonym">Musa ensete</name>
    <dbReference type="NCBI Taxonomy" id="4639"/>
    <lineage>
        <taxon>Eukaryota</taxon>
        <taxon>Viridiplantae</taxon>
        <taxon>Streptophyta</taxon>
        <taxon>Embryophyta</taxon>
        <taxon>Tracheophyta</taxon>
        <taxon>Spermatophyta</taxon>
        <taxon>Magnoliopsida</taxon>
        <taxon>Liliopsida</taxon>
        <taxon>Zingiberales</taxon>
        <taxon>Musaceae</taxon>
        <taxon>Ensete</taxon>
    </lineage>
</organism>
<gene>
    <name evidence="2" type="ORF">B296_00046214</name>
</gene>
<evidence type="ECO:0000313" key="3">
    <source>
        <dbReference type="Proteomes" id="UP000287651"/>
    </source>
</evidence>
<accession>A0A426X3C1</accession>
<feature type="region of interest" description="Disordered" evidence="1">
    <location>
        <begin position="23"/>
        <end position="131"/>
    </location>
</feature>
<feature type="compositionally biased region" description="Pro residues" evidence="1">
    <location>
        <begin position="51"/>
        <end position="65"/>
    </location>
</feature>
<dbReference type="Proteomes" id="UP000287651">
    <property type="component" value="Unassembled WGS sequence"/>
</dbReference>
<comment type="caution">
    <text evidence="2">The sequence shown here is derived from an EMBL/GenBank/DDBJ whole genome shotgun (WGS) entry which is preliminary data.</text>
</comment>
<protein>
    <submittedName>
        <fullName evidence="2">Uncharacterized protein</fullName>
    </submittedName>
</protein>